<evidence type="ECO:0000313" key="5">
    <source>
        <dbReference type="Proteomes" id="UP000076577"/>
    </source>
</evidence>
<dbReference type="PANTHER" id="PTHR32114:SF2">
    <property type="entry name" value="ABC TRANSPORTER ABCH.3"/>
    <property type="match status" value="1"/>
</dbReference>
<dbReference type="Proteomes" id="UP000076577">
    <property type="component" value="Unassembled WGS sequence"/>
</dbReference>
<dbReference type="Pfam" id="PF13558">
    <property type="entry name" value="SbcC_Walker_B"/>
    <property type="match status" value="1"/>
</dbReference>
<feature type="compositionally biased region" description="Basic and acidic residues" evidence="2">
    <location>
        <begin position="756"/>
        <end position="771"/>
    </location>
</feature>
<dbReference type="RefSeq" id="WP_068002563.1">
    <property type="nucleotide sequence ID" value="NZ_FOFM01000006.1"/>
</dbReference>
<dbReference type="STRING" id="989403.SAMN05421798_106107"/>
<dbReference type="GO" id="GO:0006302">
    <property type="term" value="P:double-strand break repair"/>
    <property type="evidence" value="ECO:0007669"/>
    <property type="project" value="InterPro"/>
</dbReference>
<evidence type="ECO:0000259" key="3">
    <source>
        <dbReference type="Pfam" id="PF13476"/>
    </source>
</evidence>
<dbReference type="EMBL" id="LMCB01000004">
    <property type="protein sequence ID" value="KZL21538.1"/>
    <property type="molecule type" value="Genomic_DNA"/>
</dbReference>
<comment type="caution">
    <text evidence="4">The sequence shown here is derived from an EMBL/GenBank/DDBJ whole genome shotgun (WGS) entry which is preliminary data.</text>
</comment>
<feature type="coiled-coil region" evidence="1">
    <location>
        <begin position="268"/>
        <end position="295"/>
    </location>
</feature>
<name>A0A166ATP8_9HYPH</name>
<sequence>MRILAVRGENLASLAAPFEVNLEQEPLKGAGLFAITGETGAGKSTLLDGLCLALFGQCPRLSAAGSSDNVPDVAGSDLKETNPRTVLTRGAVSGFAEADFVGADGEGYRARWTVRRARNKASGKLQNVERSLVRIQDNAALESGIKQVDAAVEERLGLTYEQFKRTVLLAQGDFDAFLKANDNERAALLEKVTGTQKYRDISRKVFQSASEAKEAVAKLEEKSEVAGLLDEGERTALQEQQAALDAQSKALQSDMDAIAKSLTHLQKLDDTKKRLDTAQDEFVALKARSEAAQTKRDLKEQFERIRSLEPINQKVVEATKSASDARSVSQDTQIMLDGAKKDLAAKTDVATQASAVFNELEAELEKLAPQWSAAEQLDTKLVELEADGKQLRERSDSAASEAARAQEAVSEHDKALDEQKALQATVKEQMARLSATKVLKDRRETLDADLDDFERIQLALSQNAERLVETRKRDTELCEIQSKLTSKLEQFVSELEGCEAALTAKKARVAELGGNTARKGMEQLSAFRQRAEKLQENSRHFLRAKRNRDSEKATWKKLESQMAGLKQAKEKAAVELSFREEALEKARGLSTVAEAAQGNQVKALRAELVDDAPCPVCGSDHHPIDTQEGRAALDSLFGDVFLQRKEAEEARAVAQQSLDRLNRDLAACEASHTNATAQAAKYAQDADQLHAGLKDGWALLAAPFEVELTLAAVLDDPDLLNGVVEQAEEKLTALRSVLEKEEALRKDMEQVETKLRSLRDAHQKTAKEQQQKAEAVSSTRIELSKVEARQNENTEARSRLEERVRKTLLDGELTIGSLGDDIAGLKAHLQERISTWEQLELQEGITSSALQSLEKETGGLKAQRDGLVKTSGELMGKLEELRKLHHERKDARSKLLDGEPTKEHRQTFQNKHSNAKERSTNATNAQNNADKEWARLEAGLAVAKTAEEKAVLVLTRCNDELNIKLSQLGLSHDVYQGLNERSHAEWDGLVAELKALDDGLAAAQTAVATWAKELDDVRRLKMPDEAGEELSSRLESKRLALSELQVSKGVGAEKLRVDAQALQKAQQIMGLLQEARENALVWGALSEAIGSADGSKFQKVAQGVTLDLLVELANKQLQQLKPRYQLKRADFGLGLFVVDRDMGDTPRSTRSLSGGERFLISLSLALALSGLEGRQSFVDTLFIDEGFGSLDAESLDLAIDALEMLQGQGRKVGVISHVEALKDRIPVQVQVLKHGAGRSRVTVNAPVGW</sequence>
<organism evidence="4 5">
    <name type="scientific">Pseudovibrio axinellae</name>
    <dbReference type="NCBI Taxonomy" id="989403"/>
    <lineage>
        <taxon>Bacteria</taxon>
        <taxon>Pseudomonadati</taxon>
        <taxon>Pseudomonadota</taxon>
        <taxon>Alphaproteobacteria</taxon>
        <taxon>Hyphomicrobiales</taxon>
        <taxon>Stappiaceae</taxon>
        <taxon>Pseudovibrio</taxon>
    </lineage>
</organism>
<dbReference type="PATRIC" id="fig|989403.3.peg.886"/>
<evidence type="ECO:0000256" key="2">
    <source>
        <dbReference type="SAM" id="MobiDB-lite"/>
    </source>
</evidence>
<feature type="region of interest" description="Disordered" evidence="2">
    <location>
        <begin position="884"/>
        <end position="929"/>
    </location>
</feature>
<gene>
    <name evidence="4" type="primary">sbcC</name>
    <name evidence="4" type="ORF">PsAD2_00836</name>
</gene>
<proteinExistence type="predicted"/>
<dbReference type="InterPro" id="IPR038729">
    <property type="entry name" value="Rad50/SbcC_AAA"/>
</dbReference>
<evidence type="ECO:0000313" key="4">
    <source>
        <dbReference type="EMBL" id="KZL21538.1"/>
    </source>
</evidence>
<dbReference type="Gene3D" id="3.40.50.300">
    <property type="entry name" value="P-loop containing nucleotide triphosphate hydrolases"/>
    <property type="match status" value="2"/>
</dbReference>
<keyword evidence="5" id="KW-1185">Reference proteome</keyword>
<dbReference type="InterPro" id="IPR027417">
    <property type="entry name" value="P-loop_NTPase"/>
</dbReference>
<keyword evidence="1" id="KW-0175">Coiled coil</keyword>
<feature type="domain" description="Rad50/SbcC-type AAA" evidence="3">
    <location>
        <begin position="9"/>
        <end position="243"/>
    </location>
</feature>
<protein>
    <submittedName>
        <fullName evidence="4">Nuclease SbcCD subunit C</fullName>
    </submittedName>
</protein>
<accession>A0A166ATP8</accession>
<dbReference type="PANTHER" id="PTHR32114">
    <property type="entry name" value="ABC TRANSPORTER ABCH.3"/>
    <property type="match status" value="1"/>
</dbReference>
<dbReference type="Pfam" id="PF13476">
    <property type="entry name" value="AAA_23"/>
    <property type="match status" value="1"/>
</dbReference>
<feature type="compositionally biased region" description="Basic and acidic residues" evidence="2">
    <location>
        <begin position="884"/>
        <end position="906"/>
    </location>
</feature>
<dbReference type="AlphaFoldDB" id="A0A166ATP8"/>
<feature type="coiled-coil region" evidence="1">
    <location>
        <begin position="374"/>
        <end position="422"/>
    </location>
</feature>
<dbReference type="GO" id="GO:0016887">
    <property type="term" value="F:ATP hydrolysis activity"/>
    <property type="evidence" value="ECO:0007669"/>
    <property type="project" value="InterPro"/>
</dbReference>
<reference evidence="4 5" key="1">
    <citation type="journal article" date="2016" name="Front. Microbiol.">
        <title>Comparative Genomic Analysis Reveals a Diverse Repertoire of Genes Involved in Prokaryote-Eukaryote Interactions within the Pseudovibrio Genus.</title>
        <authorList>
            <person name="Romano S."/>
            <person name="Fernandez-Guerra A."/>
            <person name="Reen F.J."/>
            <person name="Glockner F.O."/>
            <person name="Crowley S.P."/>
            <person name="O'Sullivan O."/>
            <person name="Cotter P.D."/>
            <person name="Adams C."/>
            <person name="Dobson A.D."/>
            <person name="O'Gara F."/>
        </authorList>
    </citation>
    <scope>NUCLEOTIDE SEQUENCE [LARGE SCALE GENOMIC DNA]</scope>
    <source>
        <strain evidence="4 5">Ad2</strain>
    </source>
</reference>
<feature type="coiled-coil region" evidence="1">
    <location>
        <begin position="644"/>
        <end position="678"/>
    </location>
</feature>
<dbReference type="OrthoDB" id="9795626at2"/>
<evidence type="ECO:0000256" key="1">
    <source>
        <dbReference type="SAM" id="Coils"/>
    </source>
</evidence>
<feature type="region of interest" description="Disordered" evidence="2">
    <location>
        <begin position="756"/>
        <end position="778"/>
    </location>
</feature>
<dbReference type="SUPFAM" id="SSF52540">
    <property type="entry name" value="P-loop containing nucleoside triphosphate hydrolases"/>
    <property type="match status" value="1"/>
</dbReference>